<dbReference type="PaxDb" id="8022-A0A060YZ09"/>
<keyword evidence="7" id="KW-0966">Cell projection</keyword>
<dbReference type="AlphaFoldDB" id="A0A060YZ09"/>
<dbReference type="GO" id="GO:0007274">
    <property type="term" value="P:neuromuscular synaptic transmission"/>
    <property type="evidence" value="ECO:0007669"/>
    <property type="project" value="TreeGrafter"/>
</dbReference>
<feature type="coiled-coil region" evidence="9">
    <location>
        <begin position="84"/>
        <end position="111"/>
    </location>
</feature>
<evidence type="ECO:0000256" key="7">
    <source>
        <dbReference type="ARBA" id="ARBA00023273"/>
    </source>
</evidence>
<evidence type="ECO:0000313" key="10">
    <source>
        <dbReference type="EMBL" id="CDQ97113.1"/>
    </source>
</evidence>
<name>A0A060YZ09_ONCMY</name>
<comment type="subcellular location">
    <subcellularLocation>
        <location evidence="1">Cytoplasm</location>
        <location evidence="1">Cytoskeleton</location>
    </subcellularLocation>
    <subcellularLocation>
        <location evidence="8">Presynapse</location>
    </subcellularLocation>
</comment>
<organism evidence="10 11">
    <name type="scientific">Oncorhynchus mykiss</name>
    <name type="common">Rainbow trout</name>
    <name type="synonym">Salmo gairdneri</name>
    <dbReference type="NCBI Taxonomy" id="8022"/>
    <lineage>
        <taxon>Eukaryota</taxon>
        <taxon>Metazoa</taxon>
        <taxon>Chordata</taxon>
        <taxon>Craniata</taxon>
        <taxon>Vertebrata</taxon>
        <taxon>Euteleostomi</taxon>
        <taxon>Actinopterygii</taxon>
        <taxon>Neopterygii</taxon>
        <taxon>Teleostei</taxon>
        <taxon>Protacanthopterygii</taxon>
        <taxon>Salmoniformes</taxon>
        <taxon>Salmonidae</taxon>
        <taxon>Salmoninae</taxon>
        <taxon>Oncorhynchus</taxon>
    </lineage>
</organism>
<evidence type="ECO:0000256" key="1">
    <source>
        <dbReference type="ARBA" id="ARBA00004245"/>
    </source>
</evidence>
<keyword evidence="4" id="KW-0770">Synapse</keyword>
<sequence length="159" mass="17457">MSDHVNKSGREMTTMGRQRVTYGSRASAGGGGGVAASTPNIATSAQANAVLPGGMMAGDALAFGDHHMASTVPHSLRQARDNTILDLQAQLKEVLRENELLRREVEVKESKLSSSMNSIKTFWSPELKKERALRKDEVSKITVWKEQYRVVQDETQVCV</sequence>
<evidence type="ECO:0000256" key="8">
    <source>
        <dbReference type="ARBA" id="ARBA00034106"/>
    </source>
</evidence>
<gene>
    <name evidence="10" type="ORF">GSONMT00048228001</name>
</gene>
<dbReference type="EMBL" id="FR928994">
    <property type="protein sequence ID" value="CDQ97113.1"/>
    <property type="molecule type" value="Genomic_DNA"/>
</dbReference>
<keyword evidence="5 9" id="KW-0175">Coiled coil</keyword>
<reference evidence="10" key="2">
    <citation type="submission" date="2014-03" db="EMBL/GenBank/DDBJ databases">
        <authorList>
            <person name="Genoscope - CEA"/>
        </authorList>
    </citation>
    <scope>NUCLEOTIDE SEQUENCE</scope>
</reference>
<protein>
    <recommendedName>
        <fullName evidence="12">ELKS/Rab6-interacting/CAST family member 1</fullName>
    </recommendedName>
</protein>
<dbReference type="PANTHER" id="PTHR18861">
    <property type="entry name" value="ELKS/RAB6-INTERACTING/CAST PROTEIN"/>
    <property type="match status" value="1"/>
</dbReference>
<keyword evidence="6" id="KW-0206">Cytoskeleton</keyword>
<evidence type="ECO:0000256" key="2">
    <source>
        <dbReference type="ARBA" id="ARBA00022490"/>
    </source>
</evidence>
<dbReference type="GO" id="GO:0048788">
    <property type="term" value="C:cytoskeleton of presynaptic active zone"/>
    <property type="evidence" value="ECO:0007669"/>
    <property type="project" value="TreeGrafter"/>
</dbReference>
<accession>A0A060YZ09</accession>
<evidence type="ECO:0000256" key="4">
    <source>
        <dbReference type="ARBA" id="ARBA00023018"/>
    </source>
</evidence>
<evidence type="ECO:0000256" key="9">
    <source>
        <dbReference type="SAM" id="Coils"/>
    </source>
</evidence>
<evidence type="ECO:0000256" key="5">
    <source>
        <dbReference type="ARBA" id="ARBA00023054"/>
    </source>
</evidence>
<dbReference type="GO" id="GO:0098882">
    <property type="term" value="F:structural constituent of presynaptic active zone"/>
    <property type="evidence" value="ECO:0007669"/>
    <property type="project" value="TreeGrafter"/>
</dbReference>
<keyword evidence="2" id="KW-0963">Cytoplasm</keyword>
<dbReference type="PANTHER" id="PTHR18861:SF1">
    <property type="entry name" value="ELKS_RAB6-INTERACTING_CAST FAMILY MEMBER 1"/>
    <property type="match status" value="1"/>
</dbReference>
<evidence type="ECO:0000256" key="6">
    <source>
        <dbReference type="ARBA" id="ARBA00023212"/>
    </source>
</evidence>
<evidence type="ECO:0000313" key="11">
    <source>
        <dbReference type="Proteomes" id="UP000193380"/>
    </source>
</evidence>
<proteinExistence type="predicted"/>
<dbReference type="GO" id="GO:0030424">
    <property type="term" value="C:axon"/>
    <property type="evidence" value="ECO:0007669"/>
    <property type="project" value="UniProtKB-SubCell"/>
</dbReference>
<dbReference type="Proteomes" id="UP000193380">
    <property type="component" value="Unassembled WGS sequence"/>
</dbReference>
<evidence type="ECO:0008006" key="12">
    <source>
        <dbReference type="Google" id="ProtNLM"/>
    </source>
</evidence>
<reference evidence="10" key="1">
    <citation type="journal article" date="2014" name="Nat. Commun.">
        <title>The rainbow trout genome provides novel insights into evolution after whole-genome duplication in vertebrates.</title>
        <authorList>
            <person name="Berthelot C."/>
            <person name="Brunet F."/>
            <person name="Chalopin D."/>
            <person name="Juanchich A."/>
            <person name="Bernard M."/>
            <person name="Noel B."/>
            <person name="Bento P."/>
            <person name="Da Silva C."/>
            <person name="Labadie K."/>
            <person name="Alberti A."/>
            <person name="Aury J.M."/>
            <person name="Louis A."/>
            <person name="Dehais P."/>
            <person name="Bardou P."/>
            <person name="Montfort J."/>
            <person name="Klopp C."/>
            <person name="Cabau C."/>
            <person name="Gaspin C."/>
            <person name="Thorgaard G.H."/>
            <person name="Boussaha M."/>
            <person name="Quillet E."/>
            <person name="Guyomard R."/>
            <person name="Galiana D."/>
            <person name="Bobe J."/>
            <person name="Volff J.N."/>
            <person name="Genet C."/>
            <person name="Wincker P."/>
            <person name="Jaillon O."/>
            <person name="Roest Crollius H."/>
            <person name="Guiguen Y."/>
        </authorList>
    </citation>
    <scope>NUCLEOTIDE SEQUENCE [LARGE SCALE GENOMIC DNA]</scope>
</reference>
<keyword evidence="3" id="KW-0597">Phosphoprotein</keyword>
<dbReference type="GO" id="GO:0048167">
    <property type="term" value="P:regulation of synaptic plasticity"/>
    <property type="evidence" value="ECO:0007669"/>
    <property type="project" value="TreeGrafter"/>
</dbReference>
<dbReference type="STRING" id="8022.A0A060YZ09"/>
<dbReference type="InterPro" id="IPR019323">
    <property type="entry name" value="ELKS/CAST"/>
</dbReference>
<dbReference type="Pfam" id="PF10174">
    <property type="entry name" value="Cast"/>
    <property type="match status" value="1"/>
</dbReference>
<evidence type="ECO:0000256" key="3">
    <source>
        <dbReference type="ARBA" id="ARBA00022553"/>
    </source>
</evidence>